<dbReference type="dictyBase" id="DDB_G0281463"/>
<dbReference type="FunCoup" id="Q54TW7">
    <property type="interactions" value="5"/>
</dbReference>
<keyword evidence="2" id="KW-1185">Reference proteome</keyword>
<organism evidence="1 2">
    <name type="scientific">Dictyostelium discoideum</name>
    <name type="common">Social amoeba</name>
    <dbReference type="NCBI Taxonomy" id="44689"/>
    <lineage>
        <taxon>Eukaryota</taxon>
        <taxon>Amoebozoa</taxon>
        <taxon>Evosea</taxon>
        <taxon>Eumycetozoa</taxon>
        <taxon>Dictyostelia</taxon>
        <taxon>Dictyosteliales</taxon>
        <taxon>Dictyosteliaceae</taxon>
        <taxon>Dictyostelium</taxon>
    </lineage>
</organism>
<name>Q54TW7_DICDI</name>
<dbReference type="KEGG" id="ddi:DDB_G0281463"/>
<dbReference type="EMBL" id="AAFI02000041">
    <property type="protein sequence ID" value="EAL66713.1"/>
    <property type="molecule type" value="Genomic_DNA"/>
</dbReference>
<sequence>MIANKISDIKNSNIFSIYKKDYILGVKNVGDKEFKVHALNGGKYLDMSYKSGTLSKLLLIQEYLHDVFTEGELDGVIIKRNLSESKFDEFEEKYRDYKVEYVKHGGLVIIYENLSTGIAHFYCTGALFPMFERVNSFYVQRVLTTSSDLSISLPHGSRQPDLSSLPDGRQSLVPTTVVEIGVSQSVTHLVKKCASFFRNTQIEIVLGIKIFSKEDDNTFRAVAFNYSRNGLNGNCLSIVSFGSCRTTVQDEELFLELTNNNQNPNILTGVLSTNQVLNNAPNTPPFVINIPLAALLNGASPQPQFLPNLLQAPINIPIDLFTVKIYLETKIPANRSFTSF</sequence>
<evidence type="ECO:0000313" key="2">
    <source>
        <dbReference type="Proteomes" id="UP000002195"/>
    </source>
</evidence>
<dbReference type="PaxDb" id="44689-DDB0205600"/>
<dbReference type="GeneID" id="8623080"/>
<dbReference type="RefSeq" id="XP_640694.1">
    <property type="nucleotide sequence ID" value="XM_635602.1"/>
</dbReference>
<reference evidence="1 2" key="1">
    <citation type="journal article" date="2005" name="Nature">
        <title>The genome of the social amoeba Dictyostelium discoideum.</title>
        <authorList>
            <consortium name="The Dictyostelium discoideum Sequencing Consortium"/>
            <person name="Eichinger L."/>
            <person name="Pachebat J.A."/>
            <person name="Glockner G."/>
            <person name="Rajandream M.A."/>
            <person name="Sucgang R."/>
            <person name="Berriman M."/>
            <person name="Song J."/>
            <person name="Olsen R."/>
            <person name="Szafranski K."/>
            <person name="Xu Q."/>
            <person name="Tunggal B."/>
            <person name="Kummerfeld S."/>
            <person name="Madera M."/>
            <person name="Konfortov B.A."/>
            <person name="Rivero F."/>
            <person name="Bankier A.T."/>
            <person name="Lehmann R."/>
            <person name="Hamlin N."/>
            <person name="Davies R."/>
            <person name="Gaudet P."/>
            <person name="Fey P."/>
            <person name="Pilcher K."/>
            <person name="Chen G."/>
            <person name="Saunders D."/>
            <person name="Sodergren E."/>
            <person name="Davis P."/>
            <person name="Kerhornou A."/>
            <person name="Nie X."/>
            <person name="Hall N."/>
            <person name="Anjard C."/>
            <person name="Hemphill L."/>
            <person name="Bason N."/>
            <person name="Farbrother P."/>
            <person name="Desany B."/>
            <person name="Just E."/>
            <person name="Morio T."/>
            <person name="Rost R."/>
            <person name="Churcher C."/>
            <person name="Cooper J."/>
            <person name="Haydock S."/>
            <person name="van Driessche N."/>
            <person name="Cronin A."/>
            <person name="Goodhead I."/>
            <person name="Muzny D."/>
            <person name="Mourier T."/>
            <person name="Pain A."/>
            <person name="Lu M."/>
            <person name="Harper D."/>
            <person name="Lindsay R."/>
            <person name="Hauser H."/>
            <person name="James K."/>
            <person name="Quiles M."/>
            <person name="Madan Babu M."/>
            <person name="Saito T."/>
            <person name="Buchrieser C."/>
            <person name="Wardroper A."/>
            <person name="Felder M."/>
            <person name="Thangavelu M."/>
            <person name="Johnson D."/>
            <person name="Knights A."/>
            <person name="Loulseged H."/>
            <person name="Mungall K."/>
            <person name="Oliver K."/>
            <person name="Price C."/>
            <person name="Quail M.A."/>
            <person name="Urushihara H."/>
            <person name="Hernandez J."/>
            <person name="Rabbinowitsch E."/>
            <person name="Steffen D."/>
            <person name="Sanders M."/>
            <person name="Ma J."/>
            <person name="Kohara Y."/>
            <person name="Sharp S."/>
            <person name="Simmonds M."/>
            <person name="Spiegler S."/>
            <person name="Tivey A."/>
            <person name="Sugano S."/>
            <person name="White B."/>
            <person name="Walker D."/>
            <person name="Woodward J."/>
            <person name="Winckler T."/>
            <person name="Tanaka Y."/>
            <person name="Shaulsky G."/>
            <person name="Schleicher M."/>
            <person name="Weinstock G."/>
            <person name="Rosenthal A."/>
            <person name="Cox E.C."/>
            <person name="Chisholm R.L."/>
            <person name="Gibbs R."/>
            <person name="Loomis W.F."/>
            <person name="Platzer M."/>
            <person name="Kay R.R."/>
            <person name="Williams J."/>
            <person name="Dear P.H."/>
            <person name="Noegel A.A."/>
            <person name="Barrell B."/>
            <person name="Kuspa A."/>
        </authorList>
    </citation>
    <scope>NUCLEOTIDE SEQUENCE [LARGE SCALE GENOMIC DNA]</scope>
    <source>
        <strain evidence="1 2">AX4</strain>
    </source>
</reference>
<evidence type="ECO:0000313" key="1">
    <source>
        <dbReference type="EMBL" id="EAL66713.1"/>
    </source>
</evidence>
<gene>
    <name evidence="1" type="ORF">DDB_G0281463</name>
</gene>
<dbReference type="AlphaFoldDB" id="Q54TW7"/>
<dbReference type="Proteomes" id="UP000002195">
    <property type="component" value="Unassembled WGS sequence"/>
</dbReference>
<comment type="caution">
    <text evidence="1">The sequence shown here is derived from an EMBL/GenBank/DDBJ whole genome shotgun (WGS) entry which is preliminary data.</text>
</comment>
<proteinExistence type="predicted"/>
<dbReference type="HOGENOM" id="CLU_817419_0_0_1"/>
<protein>
    <submittedName>
        <fullName evidence="1">Uncharacterized protein</fullName>
    </submittedName>
</protein>
<dbReference type="VEuPathDB" id="AmoebaDB:DDB_G0281463"/>
<dbReference type="InParanoid" id="Q54TW7"/>
<accession>Q54TW7</accession>